<dbReference type="EMBL" id="OOIP01000022">
    <property type="protein sequence ID" value="SPO40804.1"/>
    <property type="molecule type" value="Genomic_DNA"/>
</dbReference>
<dbReference type="GO" id="GO:0016018">
    <property type="term" value="F:cyclosporin A binding"/>
    <property type="evidence" value="ECO:0007669"/>
    <property type="project" value="TreeGrafter"/>
</dbReference>
<dbReference type="AlphaFoldDB" id="A0A5C3F8K9"/>
<dbReference type="Gene3D" id="2.40.100.10">
    <property type="entry name" value="Cyclophilin-like"/>
    <property type="match status" value="1"/>
</dbReference>
<evidence type="ECO:0000256" key="5">
    <source>
        <dbReference type="SAM" id="MobiDB-lite"/>
    </source>
</evidence>
<evidence type="ECO:0000259" key="8">
    <source>
        <dbReference type="PROSITE" id="PS50072"/>
    </source>
</evidence>
<evidence type="ECO:0000256" key="2">
    <source>
        <dbReference type="ARBA" id="ARBA00013194"/>
    </source>
</evidence>
<organism evidence="9 10">
    <name type="scientific">Pseudozyma flocculosa</name>
    <dbReference type="NCBI Taxonomy" id="84751"/>
    <lineage>
        <taxon>Eukaryota</taxon>
        <taxon>Fungi</taxon>
        <taxon>Dikarya</taxon>
        <taxon>Basidiomycota</taxon>
        <taxon>Ustilaginomycotina</taxon>
        <taxon>Ustilaginomycetes</taxon>
        <taxon>Ustilaginales</taxon>
        <taxon>Ustilaginaceae</taxon>
        <taxon>Pseudozyma</taxon>
    </lineage>
</organism>
<dbReference type="InterPro" id="IPR029000">
    <property type="entry name" value="Cyclophilin-like_dom_sf"/>
</dbReference>
<feature type="signal peptide" evidence="7">
    <location>
        <begin position="1"/>
        <end position="27"/>
    </location>
</feature>
<keyword evidence="6" id="KW-0812">Transmembrane</keyword>
<evidence type="ECO:0000256" key="1">
    <source>
        <dbReference type="ARBA" id="ARBA00000971"/>
    </source>
</evidence>
<name>A0A5C3F8K9_9BASI</name>
<dbReference type="FunFam" id="2.40.100.10:FF:000001">
    <property type="entry name" value="Peptidyl-prolyl cis-trans isomerase"/>
    <property type="match status" value="1"/>
</dbReference>
<comment type="catalytic activity">
    <reaction evidence="1">
        <text>[protein]-peptidylproline (omega=180) = [protein]-peptidylproline (omega=0)</text>
        <dbReference type="Rhea" id="RHEA:16237"/>
        <dbReference type="Rhea" id="RHEA-COMP:10747"/>
        <dbReference type="Rhea" id="RHEA-COMP:10748"/>
        <dbReference type="ChEBI" id="CHEBI:83833"/>
        <dbReference type="ChEBI" id="CHEBI:83834"/>
        <dbReference type="EC" id="5.2.1.8"/>
    </reaction>
</comment>
<feature type="region of interest" description="Disordered" evidence="5">
    <location>
        <begin position="195"/>
        <end position="221"/>
    </location>
</feature>
<reference evidence="9 10" key="1">
    <citation type="submission" date="2018-03" db="EMBL/GenBank/DDBJ databases">
        <authorList>
            <person name="Guldener U."/>
        </authorList>
    </citation>
    <scope>NUCLEOTIDE SEQUENCE [LARGE SCALE GENOMIC DNA]</scope>
    <source>
        <strain evidence="9 10">DAOM196992</strain>
    </source>
</reference>
<evidence type="ECO:0000313" key="9">
    <source>
        <dbReference type="EMBL" id="SPO40804.1"/>
    </source>
</evidence>
<dbReference type="InterPro" id="IPR002130">
    <property type="entry name" value="Cyclophilin-type_PPIase_dom"/>
</dbReference>
<dbReference type="GO" id="GO:0003755">
    <property type="term" value="F:peptidyl-prolyl cis-trans isomerase activity"/>
    <property type="evidence" value="ECO:0007669"/>
    <property type="project" value="UniProtKB-KW"/>
</dbReference>
<dbReference type="Proteomes" id="UP000323386">
    <property type="component" value="Unassembled WGS sequence"/>
</dbReference>
<dbReference type="PROSITE" id="PS50072">
    <property type="entry name" value="CSA_PPIASE_2"/>
    <property type="match status" value="1"/>
</dbReference>
<dbReference type="PANTHER" id="PTHR11071:SF561">
    <property type="entry name" value="PEPTIDYL-PROLYL CIS-TRANS ISOMERASE D-RELATED"/>
    <property type="match status" value="1"/>
</dbReference>
<dbReference type="OrthoDB" id="193499at2759"/>
<feature type="transmembrane region" description="Helical" evidence="6">
    <location>
        <begin position="264"/>
        <end position="284"/>
    </location>
</feature>
<evidence type="ECO:0000256" key="7">
    <source>
        <dbReference type="SAM" id="SignalP"/>
    </source>
</evidence>
<keyword evidence="4 9" id="KW-0413">Isomerase</keyword>
<evidence type="ECO:0000256" key="6">
    <source>
        <dbReference type="SAM" id="Phobius"/>
    </source>
</evidence>
<evidence type="ECO:0000256" key="3">
    <source>
        <dbReference type="ARBA" id="ARBA00023110"/>
    </source>
</evidence>
<keyword evidence="6" id="KW-0472">Membrane</keyword>
<keyword evidence="10" id="KW-1185">Reference proteome</keyword>
<dbReference type="PROSITE" id="PS00170">
    <property type="entry name" value="CSA_PPIASE_1"/>
    <property type="match status" value="1"/>
</dbReference>
<feature type="chain" id="PRO_5022692502" description="peptidylprolyl isomerase" evidence="7">
    <location>
        <begin position="28"/>
        <end position="317"/>
    </location>
</feature>
<dbReference type="PRINTS" id="PR00153">
    <property type="entry name" value="CSAPPISMRASE"/>
</dbReference>
<sequence length="317" mass="33710">MKFISFTTLFAMLAAIVLLSFSSNASTQEPKVTNKVYFDMEHDGKHIGRIVMGLYGDVVPKTVENFRALATGEKGYGYKDSTFHRVIKNFMIQGGDFTNGNGTGGKSIYGNKFEDENFTLKHTGPGVLSMANAGRNTNGSQFFICTVKTSWLDGKHVVFGKVIEGMDVVSFIENVPKGYGDKPSATVKIANSGELPVSGSADGKNPAVLTDANTPSEQTAPAALPSVPAAAGTATNNVKASEIIGETTGSKTAATDSSSSSSNYLFFLFFLLLAGLAFGIYRLGGPAKAQEKMYQVVDSLRGRERGMYAQVSGGLPR</sequence>
<dbReference type="PANTHER" id="PTHR11071">
    <property type="entry name" value="PEPTIDYL-PROLYL CIS-TRANS ISOMERASE"/>
    <property type="match status" value="1"/>
</dbReference>
<proteinExistence type="predicted"/>
<accession>A0A5C3F8K9</accession>
<dbReference type="GO" id="GO:0000324">
    <property type="term" value="C:fungal-type vacuole"/>
    <property type="evidence" value="ECO:0007669"/>
    <property type="project" value="TreeGrafter"/>
</dbReference>
<dbReference type="GO" id="GO:0006457">
    <property type="term" value="P:protein folding"/>
    <property type="evidence" value="ECO:0007669"/>
    <property type="project" value="InterPro"/>
</dbReference>
<keyword evidence="7" id="KW-0732">Signal</keyword>
<dbReference type="SUPFAM" id="SSF50891">
    <property type="entry name" value="Cyclophilin-like"/>
    <property type="match status" value="1"/>
</dbReference>
<keyword evidence="6" id="KW-1133">Transmembrane helix</keyword>
<dbReference type="Pfam" id="PF00160">
    <property type="entry name" value="Pro_isomerase"/>
    <property type="match status" value="1"/>
</dbReference>
<dbReference type="EC" id="5.2.1.8" evidence="2"/>
<gene>
    <name evidence="9" type="ORF">PSFLO_06286</name>
</gene>
<dbReference type="GO" id="GO:0005783">
    <property type="term" value="C:endoplasmic reticulum"/>
    <property type="evidence" value="ECO:0007669"/>
    <property type="project" value="TreeGrafter"/>
</dbReference>
<dbReference type="CDD" id="cd01926">
    <property type="entry name" value="cyclophilin_ABH_like"/>
    <property type="match status" value="1"/>
</dbReference>
<protein>
    <recommendedName>
        <fullName evidence="2">peptidylprolyl isomerase</fullName>
        <ecNumber evidence="2">5.2.1.8</ecNumber>
    </recommendedName>
</protein>
<evidence type="ECO:0000256" key="4">
    <source>
        <dbReference type="ARBA" id="ARBA00023235"/>
    </source>
</evidence>
<keyword evidence="3" id="KW-0697">Rotamase</keyword>
<feature type="domain" description="PPIase cyclophilin-type" evidence="8">
    <location>
        <begin position="37"/>
        <end position="194"/>
    </location>
</feature>
<evidence type="ECO:0000313" key="10">
    <source>
        <dbReference type="Proteomes" id="UP000323386"/>
    </source>
</evidence>
<dbReference type="InterPro" id="IPR020892">
    <property type="entry name" value="Cyclophilin-type_PPIase_CS"/>
</dbReference>